<evidence type="ECO:0000256" key="3">
    <source>
        <dbReference type="ARBA" id="ARBA00023027"/>
    </source>
</evidence>
<sequence>MRTIQHFIDGKHSDGTSGRHGSVTNPATGEVTGRVPLASESEVDTAVSSAAKAFETWGTASLAKRTQVMFNYRELVNAHRDEIAELITAEHGKVHSDALGEVARGLEIVELACGIPQLLKGETSTQVSTRVDVESIRQPVGVVAGITPFNFPAMVPMWMFPVALACGNAFVLKPSEKDPSATLRLVELAHQAGVPDGVLNVVHGDKTAVDRLLEHPDVEAVSFVGSTPIAKHVHDTAGAHGKRVQALGGAKNHMLVLPDADLDQAADAAVSAAYGSAGERCMAVSVVVAVDPIGDELVGKIADRARALTIGPGDDPASEMGPLITAEHRDRVASYVPKAREQGAEVVVDGTGLVVDGHEDGFFTGVSLVDKVTPEMDVYADEIFGPVLAVVRAESYEEALGLINRSRWGNGTALFTRDGGAARRFQLEVKAGMVGVNVPIPVPVGYHSFGGWKDSLFGDHHIYGNDGVHFYTRGKVITTRWPDPSDGGVDLGFPSNS</sequence>
<dbReference type="PANTHER" id="PTHR43866:SF4">
    <property type="entry name" value="MALONATE-SEMIALDEHYDE DEHYDROGENASE"/>
    <property type="match status" value="1"/>
</dbReference>
<evidence type="ECO:0000256" key="4">
    <source>
        <dbReference type="SAM" id="MobiDB-lite"/>
    </source>
</evidence>
<feature type="domain" description="Aldehyde dehydrogenase" evidence="5">
    <location>
        <begin position="19"/>
        <end position="476"/>
    </location>
</feature>
<dbReference type="InterPro" id="IPR010061">
    <property type="entry name" value="MeMal-semiAld_DH"/>
</dbReference>
<dbReference type="Proteomes" id="UP000295674">
    <property type="component" value="Unassembled WGS sequence"/>
</dbReference>
<dbReference type="RefSeq" id="WP_132678965.1">
    <property type="nucleotide sequence ID" value="NZ_SMKS01000072.1"/>
</dbReference>
<dbReference type="FunFam" id="3.40.605.10:FF:000003">
    <property type="entry name" value="Methylmalonate-semialdehyde dehydrogenase [acylating]"/>
    <property type="match status" value="1"/>
</dbReference>
<dbReference type="GO" id="GO:0006574">
    <property type="term" value="P:L-valine catabolic process"/>
    <property type="evidence" value="ECO:0007669"/>
    <property type="project" value="TreeGrafter"/>
</dbReference>
<dbReference type="EC" id="1.2.1.27" evidence="1"/>
<reference evidence="6 7" key="1">
    <citation type="submission" date="2019-03" db="EMBL/GenBank/DDBJ databases">
        <title>Draft genome sequences of novel Actinobacteria.</title>
        <authorList>
            <person name="Sahin N."/>
            <person name="Ay H."/>
            <person name="Saygin H."/>
        </authorList>
    </citation>
    <scope>NUCLEOTIDE SEQUENCE [LARGE SCALE GENOMIC DNA]</scope>
    <source>
        <strain evidence="6 7">16K309</strain>
    </source>
</reference>
<accession>A0A4V2Y9Q8</accession>
<dbReference type="Gene3D" id="3.40.605.10">
    <property type="entry name" value="Aldehyde Dehydrogenase, Chain A, domain 1"/>
    <property type="match status" value="1"/>
</dbReference>
<dbReference type="GO" id="GO:0006210">
    <property type="term" value="P:thymine catabolic process"/>
    <property type="evidence" value="ECO:0007669"/>
    <property type="project" value="TreeGrafter"/>
</dbReference>
<dbReference type="EMBL" id="SMKS01000072">
    <property type="protein sequence ID" value="TDD00776.1"/>
    <property type="molecule type" value="Genomic_DNA"/>
</dbReference>
<dbReference type="SUPFAM" id="SSF53720">
    <property type="entry name" value="ALDH-like"/>
    <property type="match status" value="1"/>
</dbReference>
<feature type="region of interest" description="Disordered" evidence="4">
    <location>
        <begin position="1"/>
        <end position="31"/>
    </location>
</feature>
<evidence type="ECO:0000313" key="6">
    <source>
        <dbReference type="EMBL" id="TDD00776.1"/>
    </source>
</evidence>
<dbReference type="AlphaFoldDB" id="A0A4V2Y9Q8"/>
<keyword evidence="3" id="KW-0520">NAD</keyword>
<dbReference type="FunFam" id="3.40.309.10:FF:000002">
    <property type="entry name" value="Methylmalonate-semialdehyde dehydrogenase (Acylating)"/>
    <property type="match status" value="1"/>
</dbReference>
<dbReference type="InterPro" id="IPR015590">
    <property type="entry name" value="Aldehyde_DH_dom"/>
</dbReference>
<dbReference type="OrthoDB" id="6882680at2"/>
<keyword evidence="7" id="KW-1185">Reference proteome</keyword>
<dbReference type="NCBIfam" id="TIGR01722">
    <property type="entry name" value="MMSDH"/>
    <property type="match status" value="1"/>
</dbReference>
<evidence type="ECO:0000313" key="7">
    <source>
        <dbReference type="Proteomes" id="UP000295674"/>
    </source>
</evidence>
<proteinExistence type="predicted"/>
<dbReference type="Gene3D" id="3.40.309.10">
    <property type="entry name" value="Aldehyde Dehydrogenase, Chain A, domain 2"/>
    <property type="match status" value="1"/>
</dbReference>
<protein>
    <recommendedName>
        <fullName evidence="1">methylmalonate-semialdehyde dehydrogenase (CoA acylating)</fullName>
        <ecNumber evidence="1">1.2.1.27</ecNumber>
    </recommendedName>
</protein>
<dbReference type="InterPro" id="IPR016160">
    <property type="entry name" value="Ald_DH_CS_CYS"/>
</dbReference>
<evidence type="ECO:0000259" key="5">
    <source>
        <dbReference type="Pfam" id="PF00171"/>
    </source>
</evidence>
<evidence type="ECO:0000256" key="1">
    <source>
        <dbReference type="ARBA" id="ARBA00013048"/>
    </source>
</evidence>
<dbReference type="InterPro" id="IPR016161">
    <property type="entry name" value="Ald_DH/histidinol_DH"/>
</dbReference>
<evidence type="ECO:0000256" key="2">
    <source>
        <dbReference type="ARBA" id="ARBA00023002"/>
    </source>
</evidence>
<organism evidence="6 7">
    <name type="scientific">Saccharopolyspora terrae</name>
    <dbReference type="NCBI Taxonomy" id="2530384"/>
    <lineage>
        <taxon>Bacteria</taxon>
        <taxon>Bacillati</taxon>
        <taxon>Actinomycetota</taxon>
        <taxon>Actinomycetes</taxon>
        <taxon>Pseudonocardiales</taxon>
        <taxon>Pseudonocardiaceae</taxon>
        <taxon>Saccharopolyspora</taxon>
    </lineage>
</organism>
<dbReference type="GO" id="GO:0004491">
    <property type="term" value="F:methylmalonate-semialdehyde dehydrogenase (acylating, NAD) activity"/>
    <property type="evidence" value="ECO:0007669"/>
    <property type="project" value="UniProtKB-EC"/>
</dbReference>
<gene>
    <name evidence="6" type="ORF">E1181_26790</name>
</gene>
<name>A0A4V2Y9Q8_9PSEU</name>
<comment type="caution">
    <text evidence="6">The sequence shown here is derived from an EMBL/GenBank/DDBJ whole genome shotgun (WGS) entry which is preliminary data.</text>
</comment>
<dbReference type="InterPro" id="IPR016162">
    <property type="entry name" value="Ald_DH_N"/>
</dbReference>
<keyword evidence="2" id="KW-0560">Oxidoreductase</keyword>
<dbReference type="Pfam" id="PF00171">
    <property type="entry name" value="Aldedh"/>
    <property type="match status" value="1"/>
</dbReference>
<dbReference type="CDD" id="cd07085">
    <property type="entry name" value="ALDH_F6_MMSDH"/>
    <property type="match status" value="1"/>
</dbReference>
<dbReference type="InterPro" id="IPR016163">
    <property type="entry name" value="Ald_DH_C"/>
</dbReference>
<dbReference type="PROSITE" id="PS00070">
    <property type="entry name" value="ALDEHYDE_DEHYDR_CYS"/>
    <property type="match status" value="1"/>
</dbReference>
<dbReference type="PANTHER" id="PTHR43866">
    <property type="entry name" value="MALONATE-SEMIALDEHYDE DEHYDROGENASE"/>
    <property type="match status" value="1"/>
</dbReference>